<evidence type="ECO:0000256" key="2">
    <source>
        <dbReference type="SAM" id="SignalP"/>
    </source>
</evidence>
<feature type="signal peptide" evidence="2">
    <location>
        <begin position="1"/>
        <end position="28"/>
    </location>
</feature>
<keyword evidence="4" id="KW-1185">Reference proteome</keyword>
<keyword evidence="2" id="KW-0732">Signal</keyword>
<proteinExistence type="predicted"/>
<reference evidence="3 4" key="1">
    <citation type="submission" date="2016-10" db="EMBL/GenBank/DDBJ databases">
        <authorList>
            <person name="de Groot N.N."/>
        </authorList>
    </citation>
    <scope>NUCLEOTIDE SEQUENCE [LARGE SCALE GENOMIC DNA]</scope>
    <source>
        <strain evidence="3 4">DSM 21800</strain>
    </source>
</reference>
<dbReference type="STRING" id="630515.SAMN04489812_3650"/>
<feature type="compositionally biased region" description="Low complexity" evidence="1">
    <location>
        <begin position="78"/>
        <end position="95"/>
    </location>
</feature>
<feature type="compositionally biased region" description="Basic and acidic residues" evidence="1">
    <location>
        <begin position="64"/>
        <end position="77"/>
    </location>
</feature>
<dbReference type="Proteomes" id="UP000199103">
    <property type="component" value="Chromosome I"/>
</dbReference>
<evidence type="ECO:0000313" key="3">
    <source>
        <dbReference type="EMBL" id="SDS96354.1"/>
    </source>
</evidence>
<gene>
    <name evidence="3" type="ORF">SAMN04489812_3650</name>
</gene>
<feature type="chain" id="PRO_5038663057" evidence="2">
    <location>
        <begin position="29"/>
        <end position="791"/>
    </location>
</feature>
<dbReference type="Pfam" id="PF20773">
    <property type="entry name" value="InhA-like_MAM"/>
    <property type="match status" value="1"/>
</dbReference>
<dbReference type="AlphaFoldDB" id="A0A1H1WGY8"/>
<evidence type="ECO:0000256" key="1">
    <source>
        <dbReference type="SAM" id="MobiDB-lite"/>
    </source>
</evidence>
<feature type="region of interest" description="Disordered" evidence="1">
    <location>
        <begin position="64"/>
        <end position="105"/>
    </location>
</feature>
<dbReference type="EMBL" id="LT629772">
    <property type="protein sequence ID" value="SDS96354.1"/>
    <property type="molecule type" value="Genomic_DNA"/>
</dbReference>
<accession>A0A1H1WGY8</accession>
<protein>
    <submittedName>
        <fullName evidence="3">Immune inhibitor A peptidase M6</fullName>
    </submittedName>
</protein>
<sequence>MTKLRFSPPTRKLAAAAAAGALVATGLAAIPAATVSADPLPRKTATTRPTSDVKDIGPELRKQRDVKLSKAEQRKFAADAPAARSQRRSSAAAETGTGGVPVGGEKNWMILDDTAGYSATSFKLAALGDNIEVWVQTDLNYPSGDCRNDGVRNVVTDEQAQYLADEFDNTMLPKESEFFSTAPARDGSKQTDIGFGGPLWDVIGGGDPNYFVGDGNKTVALISNVRDANYYEPTSPDGATYIAGFFSPTFNEAFDRNVMTIDSYDWLHRTGENPPDETPGGLCSPKQAARPYSYEGTFAHEYQHLLEYYQDGAESTWLNEGLSDYAQTLVGYVDTTIPYGQTGADSHITCYQGFYGSADFPYCGAENSLNRWEDQGSPSILSDYGMAYAFVTYIENQFGRDAISYLHKSKEPGLQSLQTYLDDNAPGLKATDVLHDFLAQMALDRLIDNGAKGLKKDAKARFTADELTSAIDWSWTGSYDSPGAPTNGADYVLGIAGRPVNGNTIGKINFAGAASYAPDPLAWTVDDAALYGGVGDELDNTAVYQASVPADDPTLTISTKYNIEKAWDFGVVQVSTDGGKTYQTVSSADTTSDHDPAAEGRIVDQLPGLTGLSDGYVDQSYDLSAYAGKDVLVSFRYLTDAASNGNNDDPSGWWIRDVKVGGTMITDGSTLDGAKSATEISAIPVDGWTLQAVGWSLDGKRVSYAEIPVADDGTAAVSAKQAKKLFKKADRIGFLVTADDPAETATKYANYSLVVNGVTQPGGAGSTVATTGSPLAAKKLPTSTRRAINGS</sequence>
<name>A0A1H1WGY8_9ACTN</name>
<evidence type="ECO:0000313" key="4">
    <source>
        <dbReference type="Proteomes" id="UP000199103"/>
    </source>
</evidence>
<organism evidence="3 4">
    <name type="scientific">Microlunatus soli</name>
    <dbReference type="NCBI Taxonomy" id="630515"/>
    <lineage>
        <taxon>Bacteria</taxon>
        <taxon>Bacillati</taxon>
        <taxon>Actinomycetota</taxon>
        <taxon>Actinomycetes</taxon>
        <taxon>Propionibacteriales</taxon>
        <taxon>Propionibacteriaceae</taxon>
        <taxon>Microlunatus</taxon>
    </lineage>
</organism>
<dbReference type="OrthoDB" id="275270at2"/>
<dbReference type="RefSeq" id="WP_091526893.1">
    <property type="nucleotide sequence ID" value="NZ_LT629772.1"/>
</dbReference>